<feature type="transmembrane region" description="Helical" evidence="1">
    <location>
        <begin position="48"/>
        <end position="67"/>
    </location>
</feature>
<dbReference type="InterPro" id="IPR037185">
    <property type="entry name" value="EmrE-like"/>
</dbReference>
<keyword evidence="1" id="KW-0812">Transmembrane</keyword>
<feature type="transmembrane region" description="Helical" evidence="1">
    <location>
        <begin position="250"/>
        <end position="269"/>
    </location>
</feature>
<feature type="transmembrane region" description="Helical" evidence="1">
    <location>
        <begin position="105"/>
        <end position="124"/>
    </location>
</feature>
<dbReference type="PANTHER" id="PTHR22911">
    <property type="entry name" value="ACYL-MALONYL CONDENSING ENZYME-RELATED"/>
    <property type="match status" value="1"/>
</dbReference>
<keyword evidence="1" id="KW-0472">Membrane</keyword>
<dbReference type="Proteomes" id="UP000244940">
    <property type="component" value="Unassembled WGS sequence"/>
</dbReference>
<evidence type="ECO:0000259" key="2">
    <source>
        <dbReference type="Pfam" id="PF00892"/>
    </source>
</evidence>
<dbReference type="SUPFAM" id="SSF103481">
    <property type="entry name" value="Multidrug resistance efflux transporter EmrE"/>
    <property type="match status" value="2"/>
</dbReference>
<feature type="transmembrane region" description="Helical" evidence="1">
    <location>
        <begin position="74"/>
        <end position="93"/>
    </location>
</feature>
<dbReference type="Pfam" id="PF00892">
    <property type="entry name" value="EamA"/>
    <property type="match status" value="1"/>
</dbReference>
<dbReference type="GeneID" id="94363339"/>
<evidence type="ECO:0000313" key="3">
    <source>
        <dbReference type="EMBL" id="PWE31516.1"/>
    </source>
</evidence>
<dbReference type="GO" id="GO:0016020">
    <property type="term" value="C:membrane"/>
    <property type="evidence" value="ECO:0007669"/>
    <property type="project" value="InterPro"/>
</dbReference>
<dbReference type="PANTHER" id="PTHR22911:SF137">
    <property type="entry name" value="SOLUTE CARRIER FAMILY 35 MEMBER G2-RELATED"/>
    <property type="match status" value="1"/>
</dbReference>
<protein>
    <submittedName>
        <fullName evidence="3">EamA/RhaT family transporter</fullName>
    </submittedName>
</protein>
<dbReference type="OrthoDB" id="6105449at2"/>
<dbReference type="AlphaFoldDB" id="A0A2U2CI11"/>
<feature type="transmembrane region" description="Helical" evidence="1">
    <location>
        <begin position="217"/>
        <end position="238"/>
    </location>
</feature>
<name>A0A2U2CI11_9RHOB</name>
<feature type="transmembrane region" description="Helical" evidence="1">
    <location>
        <begin position="275"/>
        <end position="293"/>
    </location>
</feature>
<proteinExistence type="predicted"/>
<feature type="transmembrane region" description="Helical" evidence="1">
    <location>
        <begin position="185"/>
        <end position="205"/>
    </location>
</feature>
<feature type="transmembrane region" description="Helical" evidence="1">
    <location>
        <begin position="159"/>
        <end position="178"/>
    </location>
</feature>
<gene>
    <name evidence="3" type="ORF">C4N9_00410</name>
</gene>
<comment type="caution">
    <text evidence="3">The sequence shown here is derived from an EMBL/GenBank/DDBJ whole genome shotgun (WGS) entry which is preliminary data.</text>
</comment>
<keyword evidence="4" id="KW-1185">Reference proteome</keyword>
<accession>A0A2U2CI11</accession>
<feature type="domain" description="EamA" evidence="2">
    <location>
        <begin position="19"/>
        <end position="146"/>
    </location>
</feature>
<dbReference type="InterPro" id="IPR000620">
    <property type="entry name" value="EamA_dom"/>
</dbReference>
<feature type="transmembrane region" description="Helical" evidence="1">
    <location>
        <begin position="12"/>
        <end position="36"/>
    </location>
</feature>
<dbReference type="EMBL" id="QEYD01000001">
    <property type="protein sequence ID" value="PWE31516.1"/>
    <property type="molecule type" value="Genomic_DNA"/>
</dbReference>
<reference evidence="3 4" key="1">
    <citation type="submission" date="2018-05" db="EMBL/GenBank/DDBJ databases">
        <title>Pararhodobacter marina sp. nov., isolated from deep-sea water of the Indian Ocean.</title>
        <authorList>
            <person name="Lai Q.Sr."/>
            <person name="Liu X."/>
            <person name="Shao Z."/>
        </authorList>
    </citation>
    <scope>NUCLEOTIDE SEQUENCE [LARGE SCALE GENOMIC DNA]</scope>
    <source>
        <strain evidence="3 4">CIC4N-9</strain>
    </source>
</reference>
<keyword evidence="1" id="KW-1133">Transmembrane helix</keyword>
<evidence type="ECO:0000256" key="1">
    <source>
        <dbReference type="SAM" id="Phobius"/>
    </source>
</evidence>
<organism evidence="3 4">
    <name type="scientific">Pararhodobacter marinus</name>
    <dbReference type="NCBI Taxonomy" id="2184063"/>
    <lineage>
        <taxon>Bacteria</taxon>
        <taxon>Pseudomonadati</taxon>
        <taxon>Pseudomonadota</taxon>
        <taxon>Alphaproteobacteria</taxon>
        <taxon>Rhodobacterales</taxon>
        <taxon>Paracoccaceae</taxon>
        <taxon>Pararhodobacter</taxon>
    </lineage>
</organism>
<evidence type="ECO:0000313" key="4">
    <source>
        <dbReference type="Proteomes" id="UP000244940"/>
    </source>
</evidence>
<dbReference type="Gene3D" id="1.10.3730.20">
    <property type="match status" value="1"/>
</dbReference>
<dbReference type="RefSeq" id="WP_109531317.1">
    <property type="nucleotide sequence ID" value="NZ_CAXPUO010000052.1"/>
</dbReference>
<sequence>MSANPLAPHAAGPSTGIATLGVILASVGFGIVPLFARSLTEAGMAPHAVAMYRYLLASVVLAPVVWRWRHHARVMVWGLMVGAAIGLGWVAYVRAVEVAPVSTVGVLYMTYPAFTLVFAWALFGERPSWRAVIGAGVILLAAVLVTTPGAVAVEHVPALLLSLAAPAGFGFGISVLVHRMTPIPALARIGIVSAGSMLGLMPLLLSTPATALMPVDSAGWMMVVGVGLATALVPQLLYTVCSPIIGTARTAIAGSIELPVMFAIGWLAFGEGLRPVQIVACAMVLGAILLTPARQPRSIAADRQDAAPGG</sequence>
<feature type="transmembrane region" description="Helical" evidence="1">
    <location>
        <begin position="131"/>
        <end position="153"/>
    </location>
</feature>